<dbReference type="HOGENOM" id="CLU_002220_2_1_1"/>
<dbReference type="PANTHER" id="PTHR43439:SF2">
    <property type="entry name" value="ENZYME, PUTATIVE (JCVI)-RELATED"/>
    <property type="match status" value="1"/>
</dbReference>
<dbReference type="SUPFAM" id="SSF56801">
    <property type="entry name" value="Acetyl-CoA synthetase-like"/>
    <property type="match status" value="1"/>
</dbReference>
<proteinExistence type="predicted"/>
<evidence type="ECO:0000256" key="2">
    <source>
        <dbReference type="ARBA" id="ARBA00022553"/>
    </source>
</evidence>
<dbReference type="PANTHER" id="PTHR43439">
    <property type="entry name" value="PHENYLACETATE-COENZYME A LIGASE"/>
    <property type="match status" value="1"/>
</dbReference>
<dbReference type="Pfam" id="PF07993">
    <property type="entry name" value="NAD_binding_4"/>
    <property type="match status" value="1"/>
</dbReference>
<dbReference type="InterPro" id="IPR020845">
    <property type="entry name" value="AMP-binding_CS"/>
</dbReference>
<dbReference type="Pfam" id="PF00550">
    <property type="entry name" value="PP-binding"/>
    <property type="match status" value="1"/>
</dbReference>
<dbReference type="InterPro" id="IPR036291">
    <property type="entry name" value="NAD(P)-bd_dom_sf"/>
</dbReference>
<keyword evidence="1" id="KW-0596">Phosphopantetheine</keyword>
<dbReference type="Gene3D" id="1.10.1200.10">
    <property type="entry name" value="ACP-like"/>
    <property type="match status" value="1"/>
</dbReference>
<accession>G3YD13</accession>
<dbReference type="PROSITE" id="PS50075">
    <property type="entry name" value="CARRIER"/>
    <property type="match status" value="1"/>
</dbReference>
<dbReference type="AlphaFoldDB" id="G3YD13"/>
<dbReference type="SUPFAM" id="SSF51735">
    <property type="entry name" value="NAD(P)-binding Rossmann-fold domains"/>
    <property type="match status" value="1"/>
</dbReference>
<reference evidence="4 5" key="1">
    <citation type="journal article" date="2011" name="Genome Res.">
        <title>Comparative genomics of citric-acid-producing Aspergillus niger ATCC 1015 versus enzyme-producing CBS 513.88.</title>
        <authorList>
            <person name="Andersen M.R."/>
            <person name="Salazar M.P."/>
            <person name="Schaap P.J."/>
            <person name="van de Vondervoort P.J."/>
            <person name="Culley D."/>
            <person name="Thykaer J."/>
            <person name="Frisvad J.C."/>
            <person name="Nielsen K.F."/>
            <person name="Albang R."/>
            <person name="Albermann K."/>
            <person name="Berka R.M."/>
            <person name="Braus G.H."/>
            <person name="Braus-Stromeyer S.A."/>
            <person name="Corrochano L.M."/>
            <person name="Dai Z."/>
            <person name="van Dijck P.W."/>
            <person name="Hofmann G."/>
            <person name="Lasure L.L."/>
            <person name="Magnuson J.K."/>
            <person name="Menke H."/>
            <person name="Meijer M."/>
            <person name="Meijer S.L."/>
            <person name="Nielsen J.B."/>
            <person name="Nielsen M.L."/>
            <person name="van Ooyen A.J."/>
            <person name="Pel H.J."/>
            <person name="Poulsen L."/>
            <person name="Samson R.A."/>
            <person name="Stam H."/>
            <person name="Tsang A."/>
            <person name="van den Brink J.M."/>
            <person name="Atkins A."/>
            <person name="Aerts A."/>
            <person name="Shapiro H."/>
            <person name="Pangilinan J."/>
            <person name="Salamov A."/>
            <person name="Lou Y."/>
            <person name="Lindquist E."/>
            <person name="Lucas S."/>
            <person name="Grimwood J."/>
            <person name="Grigoriev I.V."/>
            <person name="Kubicek C.P."/>
            <person name="Martinez D."/>
            <person name="van Peij N.N."/>
            <person name="Roubos J.A."/>
            <person name="Nielsen J."/>
            <person name="Baker S.E."/>
        </authorList>
    </citation>
    <scope>NUCLEOTIDE SEQUENCE [LARGE SCALE GENOMIC DNA]</scope>
    <source>
        <strain evidence="5">ATCC 1015 / CBS 113.46 / FGSC A1144 / LSHB Ac4 / NCTC 3858a / NRRL 328 / USDA 3528.7</strain>
    </source>
</reference>
<dbReference type="SMART" id="SM00823">
    <property type="entry name" value="PKS_PP"/>
    <property type="match status" value="1"/>
</dbReference>
<gene>
    <name evidence="4" type="ORF">ASPNIDRAFT_39114</name>
</gene>
<dbReference type="InterPro" id="IPR009081">
    <property type="entry name" value="PP-bd_ACP"/>
</dbReference>
<dbReference type="Pfam" id="PF23562">
    <property type="entry name" value="AMP-binding_C_3"/>
    <property type="match status" value="1"/>
</dbReference>
<dbReference type="VEuPathDB" id="FungiDB:ASPNIDRAFT2_39114"/>
<comment type="caution">
    <text evidence="4">The sequence shown here is derived from an EMBL/GenBank/DDBJ whole genome shotgun (WGS) entry which is preliminary data.</text>
</comment>
<evidence type="ECO:0000313" key="4">
    <source>
        <dbReference type="EMBL" id="EHA19692.1"/>
    </source>
</evidence>
<feature type="domain" description="Carrier" evidence="3">
    <location>
        <begin position="552"/>
        <end position="633"/>
    </location>
</feature>
<dbReference type="EMBL" id="ACJE01000019">
    <property type="protein sequence ID" value="EHA19692.1"/>
    <property type="molecule type" value="Genomic_DNA"/>
</dbReference>
<dbReference type="Pfam" id="PF00501">
    <property type="entry name" value="AMP-binding"/>
    <property type="match status" value="1"/>
</dbReference>
<keyword evidence="2" id="KW-0597">Phosphoprotein</keyword>
<dbReference type="OrthoDB" id="429813at2759"/>
<evidence type="ECO:0000259" key="3">
    <source>
        <dbReference type="PROSITE" id="PS50075"/>
    </source>
</evidence>
<dbReference type="Proteomes" id="UP000009038">
    <property type="component" value="Unassembled WGS sequence"/>
</dbReference>
<dbReference type="InterPro" id="IPR042099">
    <property type="entry name" value="ANL_N_sf"/>
</dbReference>
<organism evidence="4 5">
    <name type="scientific">Aspergillus niger (strain ATCC 1015 / CBS 113.46 / FGSC A1144 / LSHB Ac4 / NCTC 3858a / NRRL 328 / USDA 3528.7)</name>
    <dbReference type="NCBI Taxonomy" id="380704"/>
    <lineage>
        <taxon>Eukaryota</taxon>
        <taxon>Fungi</taxon>
        <taxon>Dikarya</taxon>
        <taxon>Ascomycota</taxon>
        <taxon>Pezizomycotina</taxon>
        <taxon>Eurotiomycetes</taxon>
        <taxon>Eurotiomycetidae</taxon>
        <taxon>Eurotiales</taxon>
        <taxon>Aspergillaceae</taxon>
        <taxon>Aspergillus</taxon>
        <taxon>Aspergillus subgen. Circumdati</taxon>
    </lineage>
</organism>
<dbReference type="Gene3D" id="3.40.50.12780">
    <property type="entry name" value="N-terminal domain of ligase-like"/>
    <property type="match status" value="1"/>
</dbReference>
<evidence type="ECO:0000313" key="5">
    <source>
        <dbReference type="Proteomes" id="UP000009038"/>
    </source>
</evidence>
<dbReference type="InterPro" id="IPR036736">
    <property type="entry name" value="ACP-like_sf"/>
</dbReference>
<name>G3YD13_ASPNA</name>
<dbReference type="PROSITE" id="PS00455">
    <property type="entry name" value="AMP_BINDING"/>
    <property type="match status" value="1"/>
</dbReference>
<dbReference type="GO" id="GO:0031177">
    <property type="term" value="F:phosphopantetheine binding"/>
    <property type="evidence" value="ECO:0007669"/>
    <property type="project" value="InterPro"/>
</dbReference>
<dbReference type="SUPFAM" id="SSF47336">
    <property type="entry name" value="ACP-like"/>
    <property type="match status" value="1"/>
</dbReference>
<sequence>MLSTIAPQPPTLQEPLSKDDHILPLQSYEPSTIDELVRQRASLGAAQPIISYPRTGIEYVDYPLQQLDVFAFRVSKVLSDRIPPRKSSAETPKVIALLGPSDLNYLVMLLSLAKLSHSGLLLSTRISIDAYVSLLERTGSRHVFIHSSFRDTAEEIKKRVPELVIDEIPTEENYHYPITEYVDTNLVPHLDPKIESKHIAWIIHSSGSTGLPKPIFHTQSAALKNYSGHMNMSGFVTLPLYHNHGISCLFRTIHASKQLHLYNANLPLTRQYLLEIMGSNSFEVFYGVPYALKLLAETREGISALAKLKAVMFGGSACPDSLGNLLVENDVHLISHYGSTETGQLMMSTRPRDDKGWDWLRPSDTVKRFLRFEERFPGVFELVCLDGWPSKVMTNRPDGSYATKDLFVKHPTMEAYKYYARLDDTIVLYNGEKVNPLDLEGRVRQRSTVAEAIAFGAGKAHIGLAVIRAPGTESLSDEDIIDSIWPAVEKAHEALPAFGQLSKNMVRVLPADTPYPRTDKGTIIRQAFYKNFQPLIEEVYAAVDAMTGTLVLSEPELRDFLKKQLLQILPLKDSNLLTDDADFFSLGMDSLQASQLRSILVQNLDTKGHQLGLNIAFEQPTISLLARYLAAVQSGEALPGSQPIHEQMRALISQFSHFEPHVPHSNELPGRYVVSIPQHPGSHRPLSSSSKAKLIALPAPTLSHPTLSLPEETYNTLLTETTDIIHCAWPVNFNLQLSSLAQDTLPTLHNLLSLALKAQRPEPATFNFCSSVSSVVNSAVSPIPETLPESLTAAQSMGYAQSKLIAEHICANATPYLDARVLRIGQIIGDTKHGVWNATEAIPLMLRAAVTVGALPRLDERMRWVPVDVVAAAVMDITLHKEEQGLERKKGADDVEVYNILNPYSFHWTKDLLPALRAAGFGFEDMEFAEWIKRVKDLADPERNPPVKLVGFWEGKYGSAKPFRGLEFVTEKARERAEGLRELSAEGLEGGLVGKMVEWFRDVAWV</sequence>
<dbReference type="InterPro" id="IPR013120">
    <property type="entry name" value="FAR_NAD-bd"/>
</dbReference>
<dbReference type="InterPro" id="IPR020806">
    <property type="entry name" value="PKS_PP-bd"/>
</dbReference>
<dbReference type="InterPro" id="IPR000873">
    <property type="entry name" value="AMP-dep_synth/lig_dom"/>
</dbReference>
<dbReference type="InterPro" id="IPR051414">
    <property type="entry name" value="Adenylate-forming_Reductase"/>
</dbReference>
<protein>
    <submittedName>
        <fullName evidence="4">Non-ribosomal peptide synthetase</fullName>
    </submittedName>
</protein>
<dbReference type="Gene3D" id="3.40.50.720">
    <property type="entry name" value="NAD(P)-binding Rossmann-like Domain"/>
    <property type="match status" value="1"/>
</dbReference>
<dbReference type="STRING" id="380704.G3YD13"/>
<evidence type="ECO:0000256" key="1">
    <source>
        <dbReference type="ARBA" id="ARBA00022450"/>
    </source>
</evidence>